<name>A0A0C3BV81_PILCF</name>
<feature type="repeat" description="WD" evidence="3">
    <location>
        <begin position="811"/>
        <end position="852"/>
    </location>
</feature>
<feature type="repeat" description="WD" evidence="3">
    <location>
        <begin position="939"/>
        <end position="980"/>
    </location>
</feature>
<evidence type="ECO:0000259" key="5">
    <source>
        <dbReference type="Pfam" id="PF24883"/>
    </source>
</evidence>
<feature type="repeat" description="WD" evidence="3">
    <location>
        <begin position="854"/>
        <end position="895"/>
    </location>
</feature>
<dbReference type="SUPFAM" id="SSF50998">
    <property type="entry name" value="Quinoprotein alcohol dehydrogenase-like"/>
    <property type="match status" value="1"/>
</dbReference>
<keyword evidence="1 3" id="KW-0853">WD repeat</keyword>
<dbReference type="PROSITE" id="PS00678">
    <property type="entry name" value="WD_REPEATS_1"/>
    <property type="match status" value="5"/>
</dbReference>
<dbReference type="InterPro" id="IPR015943">
    <property type="entry name" value="WD40/YVTN_repeat-like_dom_sf"/>
</dbReference>
<dbReference type="PROSITE" id="PS50082">
    <property type="entry name" value="WD_REPEATS_2"/>
    <property type="match status" value="9"/>
</dbReference>
<dbReference type="SMART" id="SM00320">
    <property type="entry name" value="WD40"/>
    <property type="match status" value="11"/>
</dbReference>
<feature type="repeat" description="WD" evidence="3">
    <location>
        <begin position="551"/>
        <end position="592"/>
    </location>
</feature>
<reference evidence="6 7" key="1">
    <citation type="submission" date="2014-04" db="EMBL/GenBank/DDBJ databases">
        <authorList>
            <consortium name="DOE Joint Genome Institute"/>
            <person name="Kuo A."/>
            <person name="Tarkka M."/>
            <person name="Buscot F."/>
            <person name="Kohler A."/>
            <person name="Nagy L.G."/>
            <person name="Floudas D."/>
            <person name="Copeland A."/>
            <person name="Barry K.W."/>
            <person name="Cichocki N."/>
            <person name="Veneault-Fourrey C."/>
            <person name="LaButti K."/>
            <person name="Lindquist E.A."/>
            <person name="Lipzen A."/>
            <person name="Lundell T."/>
            <person name="Morin E."/>
            <person name="Murat C."/>
            <person name="Sun H."/>
            <person name="Tunlid A."/>
            <person name="Henrissat B."/>
            <person name="Grigoriev I.V."/>
            <person name="Hibbett D.S."/>
            <person name="Martin F."/>
            <person name="Nordberg H.P."/>
            <person name="Cantor M.N."/>
            <person name="Hua S.X."/>
        </authorList>
    </citation>
    <scope>NUCLEOTIDE SEQUENCE [LARGE SCALE GENOMIC DNA]</scope>
    <source>
        <strain evidence="6 7">F 1598</strain>
    </source>
</reference>
<dbReference type="PROSITE" id="PS50294">
    <property type="entry name" value="WD_REPEATS_REGION"/>
    <property type="match status" value="8"/>
</dbReference>
<dbReference type="InParanoid" id="A0A0C3BV81"/>
<dbReference type="InterPro" id="IPR056884">
    <property type="entry name" value="NPHP3-like_N"/>
</dbReference>
<reference evidence="7" key="2">
    <citation type="submission" date="2015-01" db="EMBL/GenBank/DDBJ databases">
        <title>Evolutionary Origins and Diversification of the Mycorrhizal Mutualists.</title>
        <authorList>
            <consortium name="DOE Joint Genome Institute"/>
            <consortium name="Mycorrhizal Genomics Consortium"/>
            <person name="Kohler A."/>
            <person name="Kuo A."/>
            <person name="Nagy L.G."/>
            <person name="Floudas D."/>
            <person name="Copeland A."/>
            <person name="Barry K.W."/>
            <person name="Cichocki N."/>
            <person name="Veneault-Fourrey C."/>
            <person name="LaButti K."/>
            <person name="Lindquist E.A."/>
            <person name="Lipzen A."/>
            <person name="Lundell T."/>
            <person name="Morin E."/>
            <person name="Murat C."/>
            <person name="Riley R."/>
            <person name="Ohm R."/>
            <person name="Sun H."/>
            <person name="Tunlid A."/>
            <person name="Henrissat B."/>
            <person name="Grigoriev I.V."/>
            <person name="Hibbett D.S."/>
            <person name="Martin F."/>
        </authorList>
    </citation>
    <scope>NUCLEOTIDE SEQUENCE [LARGE SCALE GENOMIC DNA]</scope>
    <source>
        <strain evidence="7">F 1598</strain>
    </source>
</reference>
<dbReference type="PANTHER" id="PTHR19879">
    <property type="entry name" value="TRANSCRIPTION INITIATION FACTOR TFIID"/>
    <property type="match status" value="1"/>
</dbReference>
<dbReference type="InterPro" id="IPR027417">
    <property type="entry name" value="P-loop_NTPase"/>
</dbReference>
<feature type="compositionally biased region" description="Basic and acidic residues" evidence="4">
    <location>
        <begin position="1050"/>
        <end position="1065"/>
    </location>
</feature>
<accession>A0A0C3BV81</accession>
<dbReference type="Gene3D" id="2.130.10.10">
    <property type="entry name" value="YVTN repeat-like/Quinoprotein amine dehydrogenase"/>
    <property type="match status" value="4"/>
</dbReference>
<feature type="repeat" description="WD" evidence="3">
    <location>
        <begin position="594"/>
        <end position="635"/>
    </location>
</feature>
<proteinExistence type="predicted"/>
<dbReference type="OrthoDB" id="163438at2759"/>
<dbReference type="InterPro" id="IPR020472">
    <property type="entry name" value="WD40_PAC1"/>
</dbReference>
<feature type="repeat" description="WD" evidence="3">
    <location>
        <begin position="768"/>
        <end position="804"/>
    </location>
</feature>
<dbReference type="PRINTS" id="PR00320">
    <property type="entry name" value="GPROTEINBRPT"/>
</dbReference>
<dbReference type="InterPro" id="IPR019775">
    <property type="entry name" value="WD40_repeat_CS"/>
</dbReference>
<dbReference type="HOGENOM" id="CLU_000288_6_3_1"/>
<dbReference type="InterPro" id="IPR011047">
    <property type="entry name" value="Quinoprotein_ADH-like_sf"/>
</dbReference>
<dbReference type="Pfam" id="PF24883">
    <property type="entry name" value="NPHP3_N"/>
    <property type="match status" value="1"/>
</dbReference>
<evidence type="ECO:0000313" key="6">
    <source>
        <dbReference type="EMBL" id="KIM81247.1"/>
    </source>
</evidence>
<protein>
    <recommendedName>
        <fullName evidence="5">Nephrocystin 3-like N-terminal domain-containing protein</fullName>
    </recommendedName>
</protein>
<dbReference type="CDD" id="cd00200">
    <property type="entry name" value="WD40"/>
    <property type="match status" value="2"/>
</dbReference>
<feature type="repeat" description="WD" evidence="3">
    <location>
        <begin position="637"/>
        <end position="678"/>
    </location>
</feature>
<evidence type="ECO:0000256" key="1">
    <source>
        <dbReference type="ARBA" id="ARBA00022574"/>
    </source>
</evidence>
<evidence type="ECO:0000256" key="4">
    <source>
        <dbReference type="SAM" id="MobiDB-lite"/>
    </source>
</evidence>
<dbReference type="InterPro" id="IPR001680">
    <property type="entry name" value="WD40_rpt"/>
</dbReference>
<feature type="region of interest" description="Disordered" evidence="4">
    <location>
        <begin position="1044"/>
        <end position="1065"/>
    </location>
</feature>
<gene>
    <name evidence="6" type="ORF">PILCRDRAFT_505807</name>
</gene>
<feature type="domain" description="Nephrocystin 3-like N-terminal" evidence="5">
    <location>
        <begin position="80"/>
        <end position="231"/>
    </location>
</feature>
<dbReference type="SUPFAM" id="SSF52540">
    <property type="entry name" value="P-loop containing nucleoside triphosphate hydrolases"/>
    <property type="match status" value="1"/>
</dbReference>
<feature type="repeat" description="WD" evidence="3">
    <location>
        <begin position="726"/>
        <end position="767"/>
    </location>
</feature>
<dbReference type="EMBL" id="KN833000">
    <property type="protein sequence ID" value="KIM81247.1"/>
    <property type="molecule type" value="Genomic_DNA"/>
</dbReference>
<dbReference type="STRING" id="765440.A0A0C3BV81"/>
<sequence>MQSVRNLIVIVRQTQAEQLAQNVALETQNQAAIRRRFLFQILSSQAVGNTAYNEQGKRPCDADTRVDILADIECWVYDISENSQSFLWLTGDPGSGKSAITTSVARDCKDAGILWAQFFINRNIGNTTNPASYFPSIARQLADRSPEVALTIHDTLKERPSLMDDISQLQAGKLFVESLQVASSTDRSKPVVVIIDGLDETDPTRLRQTAEIFSQALVDLHGNVKVLISCRTEDDIRKPFSAIFRVVEVKHIHLDTSAASSIRDVSTFLGRNIVKIVERHDLDVLRWPGEERMKGLCHHASGLFIWAVTTIKFIEDQIDMWGRACLDDVLDELNTKGMGDINVLYGTILRVTHRNQTYPWVFEAFRRIVGCVAVIREPLCLAEIEVLLDIQKTATSRPLDIEHYIRRLRTVLVAGTDPIDSQTVPRLHKSFYEYITSHRVDSRFYIEMDRSHTEIGTQCLRQLVSLGNKSSSGSFRSVVRYACEFWTVHLHLGILADAPAGSLSQLIGQNDFQPACIHIALSDDRKRIVSSSGKRLHLWDARNGDLVRSSFASCIDSVLSVAFSPDGNTIISGSSDGTLDLWDAQCGRSVGLPFQAHTHAVSSVAFSPDGHRFISGSLDGTICLWDTQSHRQIGASFDGHAGSVRCLAFSPDGKYIVSGSSDRTIRIWNASNGQPIQSPLIGHAGEVYAVAFSPDGKQIISGSSDQTLRLWDATSTNGSGPPLKSFTGHVDTVLSVAFSPDGKQIVSASGDHTLRLWDTQSHEVTVELQGHTDAVWSVSFSPDGRHIISGSGDGTLLRWDAQSGLPTGLPFKGHTGEVYSIAFSPDGKRLVSGAGDSTLRLWDVASCEPVDLPLESHNNLVTSIAISPDGKNIVSGSLDGNICLWDGQSGLPIRVLLKNMRKIISLAFSPDGSRIAAATFSGAVCLLNPHSQRDFKTYYKEYVNNLTSISFSLDGNQLMLVSIDGTTHTWNATTGRSVQPVQLSQSSGSVSPGSNKNCILQQKKVDLQFMGHDNNCRSRANRRASLLVTYMNVGYTVEEMRGRLSGNEQDGARAGHVERRSTSIF</sequence>
<evidence type="ECO:0000313" key="7">
    <source>
        <dbReference type="Proteomes" id="UP000054166"/>
    </source>
</evidence>
<dbReference type="Pfam" id="PF00400">
    <property type="entry name" value="WD40"/>
    <property type="match status" value="8"/>
</dbReference>
<keyword evidence="2" id="KW-0677">Repeat</keyword>
<evidence type="ECO:0000256" key="2">
    <source>
        <dbReference type="ARBA" id="ARBA00022737"/>
    </source>
</evidence>
<feature type="repeat" description="WD" evidence="3">
    <location>
        <begin position="680"/>
        <end position="715"/>
    </location>
</feature>
<organism evidence="6 7">
    <name type="scientific">Piloderma croceum (strain F 1598)</name>
    <dbReference type="NCBI Taxonomy" id="765440"/>
    <lineage>
        <taxon>Eukaryota</taxon>
        <taxon>Fungi</taxon>
        <taxon>Dikarya</taxon>
        <taxon>Basidiomycota</taxon>
        <taxon>Agaricomycotina</taxon>
        <taxon>Agaricomycetes</taxon>
        <taxon>Agaricomycetidae</taxon>
        <taxon>Atheliales</taxon>
        <taxon>Atheliaceae</taxon>
        <taxon>Piloderma</taxon>
    </lineage>
</organism>
<dbReference type="Proteomes" id="UP000054166">
    <property type="component" value="Unassembled WGS sequence"/>
</dbReference>
<dbReference type="Gene3D" id="3.40.50.300">
    <property type="entry name" value="P-loop containing nucleotide triphosphate hydrolases"/>
    <property type="match status" value="1"/>
</dbReference>
<dbReference type="AlphaFoldDB" id="A0A0C3BV81"/>
<keyword evidence="7" id="KW-1185">Reference proteome</keyword>
<dbReference type="PANTHER" id="PTHR19879:SF9">
    <property type="entry name" value="TRANSCRIPTION INITIATION FACTOR TFIID SUBUNIT 5"/>
    <property type="match status" value="1"/>
</dbReference>
<evidence type="ECO:0000256" key="3">
    <source>
        <dbReference type="PROSITE-ProRule" id="PRU00221"/>
    </source>
</evidence>